<evidence type="ECO:0000259" key="2">
    <source>
        <dbReference type="Pfam" id="PF04865"/>
    </source>
</evidence>
<dbReference type="Pfam" id="PF26079">
    <property type="entry name" value="Baseplate_J_C"/>
    <property type="match status" value="1"/>
</dbReference>
<proteinExistence type="inferred from homology"/>
<name>A0ABS5DTV5_9BURK</name>
<feature type="domain" description="Baseplate J-like central" evidence="3">
    <location>
        <begin position="212"/>
        <end position="272"/>
    </location>
</feature>
<reference evidence="5 6" key="1">
    <citation type="submission" date="2021-04" db="EMBL/GenBank/DDBJ databases">
        <title>The genome sequence of type strain Ideonella paludis KCTC 32238.</title>
        <authorList>
            <person name="Liu Y."/>
        </authorList>
    </citation>
    <scope>NUCLEOTIDE SEQUENCE [LARGE SCALE GENOMIC DNA]</scope>
    <source>
        <strain evidence="5 6">KCTC 32238</strain>
    </source>
</reference>
<dbReference type="EMBL" id="JAGQDG010000002">
    <property type="protein sequence ID" value="MBQ0934580.1"/>
    <property type="molecule type" value="Genomic_DNA"/>
</dbReference>
<dbReference type="PANTHER" id="PTHR37829">
    <property type="entry name" value="PHAGE-LIKE ELEMENT PBSX PROTEIN XKDT"/>
    <property type="match status" value="1"/>
</dbReference>
<dbReference type="Proteomes" id="UP000672097">
    <property type="component" value="Unassembled WGS sequence"/>
</dbReference>
<dbReference type="InterPro" id="IPR058531">
    <property type="entry name" value="Baseplate_J_M"/>
</dbReference>
<organism evidence="5 6">
    <name type="scientific">Ideonella paludis</name>
    <dbReference type="NCBI Taxonomy" id="1233411"/>
    <lineage>
        <taxon>Bacteria</taxon>
        <taxon>Pseudomonadati</taxon>
        <taxon>Pseudomonadota</taxon>
        <taxon>Betaproteobacteria</taxon>
        <taxon>Burkholderiales</taxon>
        <taxon>Sphaerotilaceae</taxon>
        <taxon>Ideonella</taxon>
    </lineage>
</organism>
<sequence length="375" mass="38394">MTAPQINVPIPTVADATANAARLLQQSLASAAQAADPAALTPRDLELARSNVAALAFVLGAGLHGAYRYLRDFVARQAIPTRSSGEFLDAWLATYGLTRKPASAATGLVLGSGVTGTVLPANTLLQGATGQKYKVSADATVVAGAVQATVVALVPGTEALAAEGAVLNLVSPVPGINTGFTVAAGGIAGGSNAESDDQAIYRLRQRLSAQPMGGSPADYARWALEVPGITRAWGVRNPGGPTTAGVIIMADANASPGLPTSGQRDAVYAYIRDPLRGPPDELFVIIPAPVVVNVSLTISPDTPALRADVTAALQDLFFREAVPGSSIPHSHLVEAIATVLGEYNHQVISPTITSGAFFTTAAYNELLVLGSVTFV</sequence>
<dbReference type="PANTHER" id="PTHR37829:SF3">
    <property type="entry name" value="PROTEIN JAYE-RELATED"/>
    <property type="match status" value="1"/>
</dbReference>
<dbReference type="InterPro" id="IPR006949">
    <property type="entry name" value="Barrel_Baseplate_J-like"/>
</dbReference>
<dbReference type="InterPro" id="IPR058530">
    <property type="entry name" value="Baseplate_J-like_C"/>
</dbReference>
<gene>
    <name evidence="5" type="ORF">KAK11_04490</name>
</gene>
<feature type="domain" description="Baseplate J-like C-terminal" evidence="4">
    <location>
        <begin position="292"/>
        <end position="374"/>
    </location>
</feature>
<evidence type="ECO:0000313" key="5">
    <source>
        <dbReference type="EMBL" id="MBQ0934580.1"/>
    </source>
</evidence>
<keyword evidence="6" id="KW-1185">Reference proteome</keyword>
<dbReference type="InterPro" id="IPR052399">
    <property type="entry name" value="Phage_Baseplate_Assmbl_Protein"/>
</dbReference>
<dbReference type="RefSeq" id="WP_210806689.1">
    <property type="nucleotide sequence ID" value="NZ_JAGQDG010000002.1"/>
</dbReference>
<comment type="caution">
    <text evidence="5">The sequence shown here is derived from an EMBL/GenBank/DDBJ whole genome shotgun (WGS) entry which is preliminary data.</text>
</comment>
<evidence type="ECO:0000256" key="1">
    <source>
        <dbReference type="ARBA" id="ARBA00038087"/>
    </source>
</evidence>
<evidence type="ECO:0000313" key="6">
    <source>
        <dbReference type="Proteomes" id="UP000672097"/>
    </source>
</evidence>
<evidence type="ECO:0000259" key="3">
    <source>
        <dbReference type="Pfam" id="PF26078"/>
    </source>
</evidence>
<dbReference type="Pfam" id="PF04865">
    <property type="entry name" value="Baseplate_J"/>
    <property type="match status" value="1"/>
</dbReference>
<dbReference type="Pfam" id="PF26078">
    <property type="entry name" value="Baseplate_J_M"/>
    <property type="match status" value="1"/>
</dbReference>
<comment type="similarity">
    <text evidence="1">Belongs to the Mu gp47/PBSX XkdT family.</text>
</comment>
<evidence type="ECO:0000259" key="4">
    <source>
        <dbReference type="Pfam" id="PF26079"/>
    </source>
</evidence>
<feature type="domain" description="Baseplate protein J-like barrel" evidence="2">
    <location>
        <begin position="112"/>
        <end position="181"/>
    </location>
</feature>
<accession>A0ABS5DTV5</accession>
<protein>
    <submittedName>
        <fullName evidence="5">Baseplate J/gp47 family protein</fullName>
    </submittedName>
</protein>